<dbReference type="PANTHER" id="PTHR24559">
    <property type="entry name" value="TRANSPOSON TY3-I GAG-POL POLYPROTEIN"/>
    <property type="match status" value="1"/>
</dbReference>
<dbReference type="EMBL" id="RCMG01000086">
    <property type="protein sequence ID" value="KAG2864184.1"/>
    <property type="molecule type" value="Genomic_DNA"/>
</dbReference>
<dbReference type="EMBL" id="RCMV01000110">
    <property type="protein sequence ID" value="KAG3224493.1"/>
    <property type="molecule type" value="Genomic_DNA"/>
</dbReference>
<evidence type="ECO:0000313" key="3">
    <source>
        <dbReference type="EMBL" id="KAG2948366.1"/>
    </source>
</evidence>
<dbReference type="SUPFAM" id="SSF56672">
    <property type="entry name" value="DNA/RNA polymerases"/>
    <property type="match status" value="1"/>
</dbReference>
<name>A0A8T1GHR7_9STRA</name>
<dbReference type="EMBL" id="RCML01000110">
    <property type="protein sequence ID" value="KAG2990894.1"/>
    <property type="molecule type" value="Genomic_DNA"/>
</dbReference>
<dbReference type="Proteomes" id="UP000774804">
    <property type="component" value="Unassembled WGS sequence"/>
</dbReference>
<dbReference type="EMBL" id="RCMI01000108">
    <property type="protein sequence ID" value="KAG2934014.1"/>
    <property type="molecule type" value="Genomic_DNA"/>
</dbReference>
<evidence type="ECO:0000313" key="6">
    <source>
        <dbReference type="Proteomes" id="UP000697107"/>
    </source>
</evidence>
<dbReference type="Proteomes" id="UP000697107">
    <property type="component" value="Unassembled WGS sequence"/>
</dbReference>
<reference evidence="4" key="1">
    <citation type="submission" date="2018-10" db="EMBL/GenBank/DDBJ databases">
        <title>Effector identification in a new, highly contiguous assembly of the strawberry crown rot pathogen Phytophthora cactorum.</title>
        <authorList>
            <person name="Armitage A.D."/>
            <person name="Nellist C.F."/>
            <person name="Bates H."/>
            <person name="Vickerstaff R.J."/>
            <person name="Harrison R.J."/>
        </authorList>
    </citation>
    <scope>NUCLEOTIDE SEQUENCE</scope>
    <source>
        <strain evidence="1">15-7</strain>
        <strain evidence="2">4032</strain>
        <strain evidence="3">4040</strain>
        <strain evidence="4">P415</strain>
        <strain evidence="5">P421</strain>
    </source>
</reference>
<dbReference type="EMBL" id="RCMK01000112">
    <property type="protein sequence ID" value="KAG2948366.1"/>
    <property type="molecule type" value="Genomic_DNA"/>
</dbReference>
<evidence type="ECO:0008006" key="7">
    <source>
        <dbReference type="Google" id="ProtNLM"/>
    </source>
</evidence>
<dbReference type="InterPro" id="IPR043502">
    <property type="entry name" value="DNA/RNA_pol_sf"/>
</dbReference>
<protein>
    <recommendedName>
        <fullName evidence="7">Reverse transcriptase domain-containing protein</fullName>
    </recommendedName>
</protein>
<evidence type="ECO:0000313" key="4">
    <source>
        <dbReference type="EMBL" id="KAG2990894.1"/>
    </source>
</evidence>
<dbReference type="Gene3D" id="3.10.10.10">
    <property type="entry name" value="HIV Type 1 Reverse Transcriptase, subunit A, domain 1"/>
    <property type="match status" value="1"/>
</dbReference>
<dbReference type="Gene3D" id="3.30.70.270">
    <property type="match status" value="1"/>
</dbReference>
<gene>
    <name evidence="1" type="ORF">PC113_g4818</name>
    <name evidence="2" type="ORF">PC115_g5261</name>
    <name evidence="3" type="ORF">PC117_g6068</name>
    <name evidence="4" type="ORF">PC118_g5364</name>
    <name evidence="5" type="ORF">PC129_g4868</name>
</gene>
<comment type="caution">
    <text evidence="4">The sequence shown here is derived from an EMBL/GenBank/DDBJ whole genome shotgun (WGS) entry which is preliminary data.</text>
</comment>
<dbReference type="AlphaFoldDB" id="A0A8T1GHR7"/>
<evidence type="ECO:0000313" key="5">
    <source>
        <dbReference type="EMBL" id="KAG3224493.1"/>
    </source>
</evidence>
<dbReference type="Proteomes" id="UP000736787">
    <property type="component" value="Unassembled WGS sequence"/>
</dbReference>
<sequence length="60" mass="6872">MPAETPIPRKDVIIDSMAKSTIYSDLDLRNGFYQILMRESDIPLTAVNTPSGMLWEWLVM</sequence>
<dbReference type="Proteomes" id="UP000735874">
    <property type="component" value="Unassembled WGS sequence"/>
</dbReference>
<evidence type="ECO:0000313" key="2">
    <source>
        <dbReference type="EMBL" id="KAG2934014.1"/>
    </source>
</evidence>
<dbReference type="InterPro" id="IPR043128">
    <property type="entry name" value="Rev_trsase/Diguanyl_cyclase"/>
</dbReference>
<dbReference type="Proteomes" id="UP000760860">
    <property type="component" value="Unassembled WGS sequence"/>
</dbReference>
<dbReference type="PANTHER" id="PTHR24559:SF444">
    <property type="entry name" value="REVERSE TRANSCRIPTASE DOMAIN-CONTAINING PROTEIN"/>
    <property type="match status" value="1"/>
</dbReference>
<organism evidence="4 6">
    <name type="scientific">Phytophthora cactorum</name>
    <dbReference type="NCBI Taxonomy" id="29920"/>
    <lineage>
        <taxon>Eukaryota</taxon>
        <taxon>Sar</taxon>
        <taxon>Stramenopiles</taxon>
        <taxon>Oomycota</taxon>
        <taxon>Peronosporomycetes</taxon>
        <taxon>Peronosporales</taxon>
        <taxon>Peronosporaceae</taxon>
        <taxon>Phytophthora</taxon>
    </lineage>
</organism>
<evidence type="ECO:0000313" key="1">
    <source>
        <dbReference type="EMBL" id="KAG2864184.1"/>
    </source>
</evidence>
<dbReference type="InterPro" id="IPR053134">
    <property type="entry name" value="RNA-dir_DNA_polymerase"/>
</dbReference>
<proteinExistence type="predicted"/>
<accession>A0A8T1GHR7</accession>